<evidence type="ECO:0000313" key="2">
    <source>
        <dbReference type="EMBL" id="GLJ61926.1"/>
    </source>
</evidence>
<feature type="signal peptide" evidence="1">
    <location>
        <begin position="1"/>
        <end position="25"/>
    </location>
</feature>
<feature type="chain" id="PRO_5040848233" description="Ig-like domain-containing protein" evidence="1">
    <location>
        <begin position="26"/>
        <end position="165"/>
    </location>
</feature>
<organism evidence="2 3">
    <name type="scientific">Microbacterium barkeri</name>
    <dbReference type="NCBI Taxonomy" id="33917"/>
    <lineage>
        <taxon>Bacteria</taxon>
        <taxon>Bacillati</taxon>
        <taxon>Actinomycetota</taxon>
        <taxon>Actinomycetes</taxon>
        <taxon>Micrococcales</taxon>
        <taxon>Microbacteriaceae</taxon>
        <taxon>Microbacterium</taxon>
    </lineage>
</organism>
<evidence type="ECO:0008006" key="4">
    <source>
        <dbReference type="Google" id="ProtNLM"/>
    </source>
</evidence>
<keyword evidence="1" id="KW-0732">Signal</keyword>
<keyword evidence="3" id="KW-1185">Reference proteome</keyword>
<dbReference type="EMBL" id="BSEJ01000009">
    <property type="protein sequence ID" value="GLJ61926.1"/>
    <property type="molecule type" value="Genomic_DNA"/>
</dbReference>
<dbReference type="Proteomes" id="UP001142462">
    <property type="component" value="Unassembled WGS sequence"/>
</dbReference>
<proteinExistence type="predicted"/>
<reference evidence="2" key="1">
    <citation type="journal article" date="2014" name="Int. J. Syst. Evol. Microbiol.">
        <title>Complete genome sequence of Corynebacterium casei LMG S-19264T (=DSM 44701T), isolated from a smear-ripened cheese.</title>
        <authorList>
            <consortium name="US DOE Joint Genome Institute (JGI-PGF)"/>
            <person name="Walter F."/>
            <person name="Albersmeier A."/>
            <person name="Kalinowski J."/>
            <person name="Ruckert C."/>
        </authorList>
    </citation>
    <scope>NUCLEOTIDE SEQUENCE</scope>
    <source>
        <strain evidence="2">VKM Ac-1020</strain>
    </source>
</reference>
<comment type="caution">
    <text evidence="2">The sequence shown here is derived from an EMBL/GenBank/DDBJ whole genome shotgun (WGS) entry which is preliminary data.</text>
</comment>
<evidence type="ECO:0000256" key="1">
    <source>
        <dbReference type="SAM" id="SignalP"/>
    </source>
</evidence>
<accession>A0A9W6H402</accession>
<gene>
    <name evidence="2" type="ORF">GCM10017576_20560</name>
</gene>
<name>A0A9W6H402_9MICO</name>
<evidence type="ECO:0000313" key="3">
    <source>
        <dbReference type="Proteomes" id="UP001142462"/>
    </source>
</evidence>
<sequence>MTRLRRRIAALALAAALGVAVLTPAATTTDAAFTDAEHANATLTAGTLSTPSSLSVTTCVRPLLGGVFMSVQYTLPAQPTGARVEWRVTTPISTFSVQPEVSTVSPGVYRASFRTGLIGSIESLLGVNVDFEPHTILPGTSWTSPFGQRVRYHAGLISGVSCTLL</sequence>
<dbReference type="AlphaFoldDB" id="A0A9W6H402"/>
<dbReference type="RefSeq" id="WP_271173635.1">
    <property type="nucleotide sequence ID" value="NZ_BSEJ01000009.1"/>
</dbReference>
<reference evidence="2" key="2">
    <citation type="submission" date="2023-01" db="EMBL/GenBank/DDBJ databases">
        <authorList>
            <person name="Sun Q."/>
            <person name="Evtushenko L."/>
        </authorList>
    </citation>
    <scope>NUCLEOTIDE SEQUENCE</scope>
    <source>
        <strain evidence="2">VKM Ac-1020</strain>
    </source>
</reference>
<protein>
    <recommendedName>
        <fullName evidence="4">Ig-like domain-containing protein</fullName>
    </recommendedName>
</protein>